<keyword evidence="2" id="KW-1185">Reference proteome</keyword>
<evidence type="ECO:0000313" key="2">
    <source>
        <dbReference type="Proteomes" id="UP000281553"/>
    </source>
</evidence>
<accession>A0A3P7LDU4</accession>
<proteinExistence type="predicted"/>
<evidence type="ECO:0000313" key="1">
    <source>
        <dbReference type="EMBL" id="VDN14994.1"/>
    </source>
</evidence>
<dbReference type="Proteomes" id="UP000281553">
    <property type="component" value="Unassembled WGS sequence"/>
</dbReference>
<gene>
    <name evidence="1" type="ORF">DILT_LOCUS10825</name>
</gene>
<sequence length="87" mass="9433">MACFTLHASLPLFGDKQPATGTTHHHQPLELSHYLSWLQHLCCLSVLMALRQLAAEALGISWRPASPTAAATPDNVLEDCRLLSVSA</sequence>
<reference evidence="1 2" key="1">
    <citation type="submission" date="2018-11" db="EMBL/GenBank/DDBJ databases">
        <authorList>
            <consortium name="Pathogen Informatics"/>
        </authorList>
    </citation>
    <scope>NUCLEOTIDE SEQUENCE [LARGE SCALE GENOMIC DNA]</scope>
</reference>
<dbReference type="EMBL" id="UYRU01061048">
    <property type="protein sequence ID" value="VDN14994.1"/>
    <property type="molecule type" value="Genomic_DNA"/>
</dbReference>
<organism evidence="1 2">
    <name type="scientific">Dibothriocephalus latus</name>
    <name type="common">Fish tapeworm</name>
    <name type="synonym">Diphyllobothrium latum</name>
    <dbReference type="NCBI Taxonomy" id="60516"/>
    <lineage>
        <taxon>Eukaryota</taxon>
        <taxon>Metazoa</taxon>
        <taxon>Spiralia</taxon>
        <taxon>Lophotrochozoa</taxon>
        <taxon>Platyhelminthes</taxon>
        <taxon>Cestoda</taxon>
        <taxon>Eucestoda</taxon>
        <taxon>Diphyllobothriidea</taxon>
        <taxon>Diphyllobothriidae</taxon>
        <taxon>Dibothriocephalus</taxon>
    </lineage>
</organism>
<dbReference type="AlphaFoldDB" id="A0A3P7LDU4"/>
<name>A0A3P7LDU4_DIBLA</name>
<protein>
    <submittedName>
        <fullName evidence="1">Uncharacterized protein</fullName>
    </submittedName>
</protein>